<accession>A0A875S3L8</accession>
<evidence type="ECO:0000256" key="1">
    <source>
        <dbReference type="ARBA" id="ARBA00004123"/>
    </source>
</evidence>
<dbReference type="InterPro" id="IPR012337">
    <property type="entry name" value="RNaseH-like_sf"/>
</dbReference>
<dbReference type="RefSeq" id="XP_038777954.1">
    <property type="nucleotide sequence ID" value="XM_038922026.1"/>
</dbReference>
<dbReference type="OrthoDB" id="3996471at2759"/>
<dbReference type="Proteomes" id="UP000662931">
    <property type="component" value="Chromosome 1"/>
</dbReference>
<dbReference type="AlphaFoldDB" id="A0A875S3L8"/>
<feature type="domain" description="Exonuclease" evidence="8">
    <location>
        <begin position="274"/>
        <end position="436"/>
    </location>
</feature>
<dbReference type="Gene3D" id="3.30.420.10">
    <property type="entry name" value="Ribonuclease H-like superfamily/Ribonuclease H"/>
    <property type="match status" value="1"/>
</dbReference>
<dbReference type="SUPFAM" id="SSF53098">
    <property type="entry name" value="Ribonuclease H-like"/>
    <property type="match status" value="1"/>
</dbReference>
<proteinExistence type="predicted"/>
<keyword evidence="5" id="KW-0539">Nucleus</keyword>
<keyword evidence="2" id="KW-0540">Nuclease</keyword>
<dbReference type="EMBL" id="CP064812">
    <property type="protein sequence ID" value="QPG74389.1"/>
    <property type="molecule type" value="Genomic_DNA"/>
</dbReference>
<organism evidence="9 10">
    <name type="scientific">Eeniella nana</name>
    <name type="common">Yeast</name>
    <name type="synonym">Brettanomyces nanus</name>
    <dbReference type="NCBI Taxonomy" id="13502"/>
    <lineage>
        <taxon>Eukaryota</taxon>
        <taxon>Fungi</taxon>
        <taxon>Dikarya</taxon>
        <taxon>Ascomycota</taxon>
        <taxon>Saccharomycotina</taxon>
        <taxon>Pichiomycetes</taxon>
        <taxon>Pichiales</taxon>
        <taxon>Pichiaceae</taxon>
        <taxon>Brettanomyces</taxon>
    </lineage>
</organism>
<keyword evidence="4" id="KW-0269">Exonuclease</keyword>
<dbReference type="PANTHER" id="PTHR12801:SF118">
    <property type="entry name" value="RNA EXONUCLEASE 3"/>
    <property type="match status" value="1"/>
</dbReference>
<dbReference type="GeneID" id="62195117"/>
<dbReference type="KEGG" id="bnn:FOA43_001716"/>
<keyword evidence="3" id="KW-0378">Hydrolase</keyword>
<evidence type="ECO:0000259" key="8">
    <source>
        <dbReference type="SMART" id="SM00479"/>
    </source>
</evidence>
<dbReference type="InterPro" id="IPR047021">
    <property type="entry name" value="REXO1/3/4-like"/>
</dbReference>
<dbReference type="GO" id="GO:0003676">
    <property type="term" value="F:nucleic acid binding"/>
    <property type="evidence" value="ECO:0007669"/>
    <property type="project" value="InterPro"/>
</dbReference>
<evidence type="ECO:0000313" key="10">
    <source>
        <dbReference type="Proteomes" id="UP000662931"/>
    </source>
</evidence>
<evidence type="ECO:0000256" key="4">
    <source>
        <dbReference type="ARBA" id="ARBA00022839"/>
    </source>
</evidence>
<evidence type="ECO:0000256" key="6">
    <source>
        <dbReference type="ARBA" id="ARBA00037201"/>
    </source>
</evidence>
<sequence>MDGGSKRKICPTDETSTVKRSKHTKLFPIPVLPFAPVRQDERQHYLKLLYEQYKKVLDESDTSAIDLSVEKEYQLCKIAKTRMEYMNCVKKLMFNLKKYGLEDGNQAAAKPKFGGSSGDIYARLTKLCISKQNLVEHGFVMDLPEVVRVEDVDDIVECEHCHNKFSRRDQYEAKGQKNTCRFHPGKMLLVSNSNLRGGGRRVGNREYSSRYHTCCHELKGQSEGCRKLSSHVFKPKEPSTLHWFKPFQTIGALRKSLDIRDNEKLQIERKKKIKAIGIDCEMCFSNRGFELTKVSAVDFRTMKPILNNLVIPDGDQVIDLNSDVSGVYSVPKEGDPGTLTFDEVMVKMAQLTDKDTIIVGHGLENDLNVLRLIYDKIVDTAVLFSENQIDPMRKDPLKKLAWKYLSKNIQLNEHDPLEDAEIPVEIVKKVLSSKKYIQLI</sequence>
<evidence type="ECO:0000313" key="9">
    <source>
        <dbReference type="EMBL" id="QPG74389.1"/>
    </source>
</evidence>
<gene>
    <name evidence="9" type="ORF">FOA43_001716</name>
</gene>
<evidence type="ECO:0000256" key="7">
    <source>
        <dbReference type="ARBA" id="ARBA00039985"/>
    </source>
</evidence>
<reference evidence="9" key="1">
    <citation type="submission" date="2020-10" db="EMBL/GenBank/DDBJ databases">
        <authorList>
            <person name="Roach M.J.R."/>
        </authorList>
    </citation>
    <scope>NUCLEOTIDE SEQUENCE</scope>
    <source>
        <strain evidence="9">CBS 1945</strain>
    </source>
</reference>
<dbReference type="PANTHER" id="PTHR12801">
    <property type="entry name" value="RNA EXONUCLEASE REXO1 / RECO3 FAMILY MEMBER-RELATED"/>
    <property type="match status" value="1"/>
</dbReference>
<dbReference type="InterPro" id="IPR013520">
    <property type="entry name" value="Ribonucl_H"/>
</dbReference>
<keyword evidence="10" id="KW-1185">Reference proteome</keyword>
<dbReference type="InterPro" id="IPR036397">
    <property type="entry name" value="RNaseH_sf"/>
</dbReference>
<dbReference type="SMART" id="SM00479">
    <property type="entry name" value="EXOIII"/>
    <property type="match status" value="1"/>
</dbReference>
<dbReference type="GO" id="GO:0005634">
    <property type="term" value="C:nucleus"/>
    <property type="evidence" value="ECO:0007669"/>
    <property type="project" value="UniProtKB-SubCell"/>
</dbReference>
<name>A0A875S3L8_EENNA</name>
<evidence type="ECO:0000256" key="2">
    <source>
        <dbReference type="ARBA" id="ARBA00022722"/>
    </source>
</evidence>
<evidence type="ECO:0000256" key="5">
    <source>
        <dbReference type="ARBA" id="ARBA00023242"/>
    </source>
</evidence>
<protein>
    <recommendedName>
        <fullName evidence="7">RNA exonuclease 3</fullName>
    </recommendedName>
</protein>
<evidence type="ECO:0000256" key="3">
    <source>
        <dbReference type="ARBA" id="ARBA00022801"/>
    </source>
</evidence>
<dbReference type="GO" id="GO:0004527">
    <property type="term" value="F:exonuclease activity"/>
    <property type="evidence" value="ECO:0007669"/>
    <property type="project" value="UniProtKB-KW"/>
</dbReference>
<comment type="subcellular location">
    <subcellularLocation>
        <location evidence="1">Nucleus</location>
    </subcellularLocation>
</comment>
<comment type="function">
    <text evidence="6">3' to 5' exoribonuclease required for proper 3' end maturation of MRP RNA and of the U5L snRNA.</text>
</comment>